<comment type="similarity">
    <text evidence="6">Belongs to the cytochrome c oxidase subunit 6A family.</text>
</comment>
<sequence length="219" mass="26111">MSLLIRTIDRSLSRFPNKFTSIHPKKPLGLSTGKLPYKSKFALEFAEHQSHAGKTYKYWKYATIFLCTPILTYLTYKEGKEFLNEEHEQREFIPYSHMRIRNKPFPWGNNSLFHHPMLNPGPEGEAEIERQTTIQLLQSYYDKLQQYLYEHYERREAMKLALVEGILEQAGKDLQKHKRILVLHENPLYQKQRPFVPSKFAYDWSHTYPVRQDQTPDGY</sequence>
<dbReference type="GO" id="GO:0005743">
    <property type="term" value="C:mitochondrial inner membrane"/>
    <property type="evidence" value="ECO:0007669"/>
    <property type="project" value="UniProtKB-SubCell"/>
</dbReference>
<keyword evidence="4" id="KW-0496">Mitochondrion</keyword>
<evidence type="ECO:0000256" key="6">
    <source>
        <dbReference type="RuleBase" id="RU004396"/>
    </source>
</evidence>
<proteinExistence type="inferred from homology"/>
<comment type="caution">
    <text evidence="7">The sequence shown here is derived from an EMBL/GenBank/DDBJ whole genome shotgun (WGS) entry which is preliminary data.</text>
</comment>
<comment type="subcellular location">
    <subcellularLocation>
        <location evidence="1">Mitochondrion inner membrane</location>
    </subcellularLocation>
</comment>
<evidence type="ECO:0000256" key="4">
    <source>
        <dbReference type="ARBA" id="ARBA00023128"/>
    </source>
</evidence>
<dbReference type="InterPro" id="IPR001349">
    <property type="entry name" value="Cyt_c_oxidase_su6a"/>
</dbReference>
<evidence type="ECO:0000256" key="1">
    <source>
        <dbReference type="ARBA" id="ARBA00004273"/>
    </source>
</evidence>
<protein>
    <submittedName>
        <fullName evidence="7">Uncharacterized protein</fullName>
    </submittedName>
</protein>
<evidence type="ECO:0000256" key="5">
    <source>
        <dbReference type="ARBA" id="ARBA00023136"/>
    </source>
</evidence>
<accession>A0AAV7JFP2</accession>
<keyword evidence="8" id="KW-1185">Reference proteome</keyword>
<dbReference type="Pfam" id="PF02046">
    <property type="entry name" value="COX6A"/>
    <property type="match status" value="1"/>
</dbReference>
<dbReference type="InterPro" id="IPR036418">
    <property type="entry name" value="Cyt_c_oxidase_su6a_sf"/>
</dbReference>
<gene>
    <name evidence="7" type="ORF">LOD99_8685</name>
</gene>
<dbReference type="AlphaFoldDB" id="A0AAV7JFP2"/>
<dbReference type="GO" id="GO:0030234">
    <property type="term" value="F:enzyme regulator activity"/>
    <property type="evidence" value="ECO:0007669"/>
    <property type="project" value="TreeGrafter"/>
</dbReference>
<reference evidence="7 8" key="1">
    <citation type="journal article" date="2023" name="BMC Biol.">
        <title>The compact genome of the sponge Oopsacas minuta (Hexactinellida) is lacking key metazoan core genes.</title>
        <authorList>
            <person name="Santini S."/>
            <person name="Schenkelaars Q."/>
            <person name="Jourda C."/>
            <person name="Duchesne M."/>
            <person name="Belahbib H."/>
            <person name="Rocher C."/>
            <person name="Selva M."/>
            <person name="Riesgo A."/>
            <person name="Vervoort M."/>
            <person name="Leys S.P."/>
            <person name="Kodjabachian L."/>
            <person name="Le Bivic A."/>
            <person name="Borchiellini C."/>
            <person name="Claverie J.M."/>
            <person name="Renard E."/>
        </authorList>
    </citation>
    <scope>NUCLEOTIDE SEQUENCE [LARGE SCALE GENOMIC DNA]</scope>
    <source>
        <strain evidence="7">SPO-2</strain>
    </source>
</reference>
<name>A0AAV7JFP2_9METZ</name>
<evidence type="ECO:0000256" key="2">
    <source>
        <dbReference type="ARBA" id="ARBA00022792"/>
    </source>
</evidence>
<dbReference type="SUPFAM" id="SSF81411">
    <property type="entry name" value="Mitochondrial cytochrome c oxidase subunit VIa"/>
    <property type="match status" value="1"/>
</dbReference>
<dbReference type="EMBL" id="JAKMXF010000340">
    <property type="protein sequence ID" value="KAI6647611.1"/>
    <property type="molecule type" value="Genomic_DNA"/>
</dbReference>
<dbReference type="Proteomes" id="UP001165289">
    <property type="component" value="Unassembled WGS sequence"/>
</dbReference>
<dbReference type="PANTHER" id="PTHR11504:SF0">
    <property type="entry name" value="CYTOCHROME C OXIDASE SUBUNIT"/>
    <property type="match status" value="1"/>
</dbReference>
<evidence type="ECO:0000256" key="3">
    <source>
        <dbReference type="ARBA" id="ARBA00022946"/>
    </source>
</evidence>
<dbReference type="Gene3D" id="4.10.95.10">
    <property type="entry name" value="Cytochrome c oxidase, subunit VIa"/>
    <property type="match status" value="1"/>
</dbReference>
<evidence type="ECO:0000313" key="8">
    <source>
        <dbReference type="Proteomes" id="UP001165289"/>
    </source>
</evidence>
<organism evidence="7 8">
    <name type="scientific">Oopsacas minuta</name>
    <dbReference type="NCBI Taxonomy" id="111878"/>
    <lineage>
        <taxon>Eukaryota</taxon>
        <taxon>Metazoa</taxon>
        <taxon>Porifera</taxon>
        <taxon>Hexactinellida</taxon>
        <taxon>Hexasterophora</taxon>
        <taxon>Lyssacinosida</taxon>
        <taxon>Leucopsacidae</taxon>
        <taxon>Oopsacas</taxon>
    </lineage>
</organism>
<dbReference type="GO" id="GO:0006123">
    <property type="term" value="P:mitochondrial electron transport, cytochrome c to oxygen"/>
    <property type="evidence" value="ECO:0007669"/>
    <property type="project" value="TreeGrafter"/>
</dbReference>
<keyword evidence="5" id="KW-0472">Membrane</keyword>
<keyword evidence="3" id="KW-0809">Transit peptide</keyword>
<evidence type="ECO:0000313" key="7">
    <source>
        <dbReference type="EMBL" id="KAI6647611.1"/>
    </source>
</evidence>
<dbReference type="PANTHER" id="PTHR11504">
    <property type="entry name" value="CYTOCHROME C OXIDASE POLYPEPTIDE VIA"/>
    <property type="match status" value="1"/>
</dbReference>
<keyword evidence="2" id="KW-0999">Mitochondrion inner membrane</keyword>